<feature type="transmembrane region" description="Helical" evidence="6">
    <location>
        <begin position="45"/>
        <end position="63"/>
    </location>
</feature>
<evidence type="ECO:0000256" key="1">
    <source>
        <dbReference type="ARBA" id="ARBA00004651"/>
    </source>
</evidence>
<feature type="transmembrane region" description="Helical" evidence="6">
    <location>
        <begin position="361"/>
        <end position="386"/>
    </location>
</feature>
<feature type="transmembrane region" description="Helical" evidence="6">
    <location>
        <begin position="166"/>
        <end position="184"/>
    </location>
</feature>
<feature type="transmembrane region" description="Helical" evidence="6">
    <location>
        <begin position="136"/>
        <end position="154"/>
    </location>
</feature>
<feature type="transmembrane region" description="Helical" evidence="6">
    <location>
        <begin position="527"/>
        <end position="545"/>
    </location>
</feature>
<feature type="transmembrane region" description="Helical" evidence="6">
    <location>
        <begin position="235"/>
        <end position="252"/>
    </location>
</feature>
<dbReference type="InterPro" id="IPR005829">
    <property type="entry name" value="Sugar_transporter_CS"/>
</dbReference>
<dbReference type="AlphaFoldDB" id="A0A9Q1UZD3"/>
<reference evidence="8 9" key="1">
    <citation type="submission" date="2015-07" db="EMBL/GenBank/DDBJ databases">
        <title>Draft genome sequences of 17 French Clostridium botulinum group III.</title>
        <authorList>
            <person name="Woudstra C."/>
            <person name="Le Marechal C."/>
            <person name="Souillard R."/>
            <person name="Bayon-Auboyer M.-H."/>
            <person name="Dessouter D."/>
            <person name="Fach P."/>
        </authorList>
    </citation>
    <scope>NUCLEOTIDE SEQUENCE [LARGE SCALE GENOMIC DNA]</scope>
    <source>
        <strain evidence="8 9">12LNRI-CD</strain>
    </source>
</reference>
<evidence type="ECO:0000256" key="6">
    <source>
        <dbReference type="SAM" id="Phobius"/>
    </source>
</evidence>
<feature type="domain" description="Major facilitator superfamily (MFS) profile" evidence="7">
    <location>
        <begin position="9"/>
        <end position="550"/>
    </location>
</feature>
<keyword evidence="3 6" id="KW-0812">Transmembrane</keyword>
<feature type="transmembrane region" description="Helical" evidence="6">
    <location>
        <begin position="102"/>
        <end position="124"/>
    </location>
</feature>
<dbReference type="InterPro" id="IPR011701">
    <property type="entry name" value="MFS"/>
</dbReference>
<evidence type="ECO:0000313" key="8">
    <source>
        <dbReference type="EMBL" id="KOA89246.1"/>
    </source>
</evidence>
<dbReference type="Pfam" id="PF07690">
    <property type="entry name" value="MFS_1"/>
    <property type="match status" value="1"/>
</dbReference>
<feature type="transmembrane region" description="Helical" evidence="6">
    <location>
        <begin position="272"/>
        <end position="294"/>
    </location>
</feature>
<gene>
    <name evidence="8" type="ORF">ADU74_05320</name>
</gene>
<comment type="subcellular location">
    <subcellularLocation>
        <location evidence="1">Cell membrane</location>
        <topology evidence="1">Multi-pass membrane protein</topology>
    </subcellularLocation>
</comment>
<feature type="transmembrane region" description="Helical" evidence="6">
    <location>
        <begin position="75"/>
        <end position="96"/>
    </location>
</feature>
<accession>A0A9Q1UZD3</accession>
<dbReference type="GO" id="GO:0022857">
    <property type="term" value="F:transmembrane transporter activity"/>
    <property type="evidence" value="ECO:0007669"/>
    <property type="project" value="InterPro"/>
</dbReference>
<dbReference type="OrthoDB" id="102502at2"/>
<dbReference type="Gene3D" id="1.20.1250.20">
    <property type="entry name" value="MFS general substrate transporter like domains"/>
    <property type="match status" value="1"/>
</dbReference>
<organism evidence="8 9">
    <name type="scientific">Clostridium botulinum</name>
    <dbReference type="NCBI Taxonomy" id="1491"/>
    <lineage>
        <taxon>Bacteria</taxon>
        <taxon>Bacillati</taxon>
        <taxon>Bacillota</taxon>
        <taxon>Clostridia</taxon>
        <taxon>Eubacteriales</taxon>
        <taxon>Clostridiaceae</taxon>
        <taxon>Clostridium</taxon>
    </lineage>
</organism>
<dbReference type="SUPFAM" id="SSF103473">
    <property type="entry name" value="MFS general substrate transporter"/>
    <property type="match status" value="1"/>
</dbReference>
<dbReference type="PROSITE" id="PS00216">
    <property type="entry name" value="SUGAR_TRANSPORT_1"/>
    <property type="match status" value="1"/>
</dbReference>
<dbReference type="CDD" id="cd17321">
    <property type="entry name" value="MFS_MMR_MDR_like"/>
    <property type="match status" value="1"/>
</dbReference>
<keyword evidence="4 6" id="KW-1133">Transmembrane helix</keyword>
<evidence type="ECO:0000256" key="2">
    <source>
        <dbReference type="ARBA" id="ARBA00022448"/>
    </source>
</evidence>
<evidence type="ECO:0000313" key="9">
    <source>
        <dbReference type="Proteomes" id="UP000037540"/>
    </source>
</evidence>
<keyword evidence="2" id="KW-0813">Transport</keyword>
<feature type="transmembrane region" description="Helical" evidence="6">
    <location>
        <begin position="306"/>
        <end position="323"/>
    </location>
</feature>
<dbReference type="Proteomes" id="UP000037540">
    <property type="component" value="Unassembled WGS sequence"/>
</dbReference>
<dbReference type="GO" id="GO:0005886">
    <property type="term" value="C:plasma membrane"/>
    <property type="evidence" value="ECO:0007669"/>
    <property type="project" value="UniProtKB-SubCell"/>
</dbReference>
<evidence type="ECO:0000259" key="7">
    <source>
        <dbReference type="PROSITE" id="PS50850"/>
    </source>
</evidence>
<feature type="transmembrane region" description="Helical" evidence="6">
    <location>
        <begin position="205"/>
        <end position="223"/>
    </location>
</feature>
<evidence type="ECO:0000256" key="3">
    <source>
        <dbReference type="ARBA" id="ARBA00022692"/>
    </source>
</evidence>
<evidence type="ECO:0000256" key="5">
    <source>
        <dbReference type="ARBA" id="ARBA00023136"/>
    </source>
</evidence>
<comment type="caution">
    <text evidence="8">The sequence shown here is derived from an EMBL/GenBank/DDBJ whole genome shotgun (WGS) entry which is preliminary data.</text>
</comment>
<dbReference type="Gene3D" id="1.20.1720.10">
    <property type="entry name" value="Multidrug resistance protein D"/>
    <property type="match status" value="1"/>
</dbReference>
<protein>
    <submittedName>
        <fullName evidence="8">Permease</fullName>
    </submittedName>
</protein>
<dbReference type="PROSITE" id="PS50850">
    <property type="entry name" value="MFS"/>
    <property type="match status" value="1"/>
</dbReference>
<dbReference type="InterPro" id="IPR020846">
    <property type="entry name" value="MFS_dom"/>
</dbReference>
<dbReference type="PANTHER" id="PTHR23501">
    <property type="entry name" value="MAJOR FACILITATOR SUPERFAMILY"/>
    <property type="match status" value="1"/>
</dbReference>
<keyword evidence="5 6" id="KW-0472">Membrane</keyword>
<evidence type="ECO:0000256" key="4">
    <source>
        <dbReference type="ARBA" id="ARBA00022989"/>
    </source>
</evidence>
<sequence>MTKKNHSTALIVFLLGIFMGAIDSGIVSPARTIISNNLNISENLGVWMITIYTLSYAVSMPISSKLSDIYGRKKVYNLSILIFVLGSTLCGLNNFFGDFKLLLFSRIIQAFGGGGIMPIATAMIGQSFPKEKRGTALGLVGSIYGIATILGPTLGSTILNIAGNDHWGWIFFINIPISIIILLLSTNLEESKSDVIGPLDLKGSVTLSIVIASLMYALTNLNFFHFKDSIKSTSVYPFLLIFIIALPIFILIEQTAQDPILNLKYFRNKEILLTLIISFIVGTGLMGVVFVPQFAENVLKIKTGSGGYLVTLMAIFSGIAAPLGGKIIDKYSAKIIMSIGFICTIIGALFLGLFVTSHLTFINIFIGLAFMGFGMGFTMGTPLNYLMLSYVSQSESASALSTLSLIRSIGVTLSPNIMVNFIVEASKNVTQNIKMVMPPLNIPKSAGNIDISKAISPNMIDKFKSADISTIVDKTKEFSSSMIDKMIPHGNPFAANFKVDYLNKIEHSRATIEHAFQSTINAGFKHMFIASAILAFIGLFFTLMLHSKNIKTTN</sequence>
<proteinExistence type="predicted"/>
<dbReference type="EMBL" id="LGVR01000019">
    <property type="protein sequence ID" value="KOA89246.1"/>
    <property type="molecule type" value="Genomic_DNA"/>
</dbReference>
<dbReference type="PANTHER" id="PTHR23501:SF190">
    <property type="entry name" value="MAJOR FACILITATOR SUPERFAMILY MFS_1"/>
    <property type="match status" value="1"/>
</dbReference>
<dbReference type="RefSeq" id="WP_013725005.1">
    <property type="nucleotide sequence ID" value="NZ_LGVO01000049.1"/>
</dbReference>
<name>A0A9Q1UZD3_CLOBO</name>
<feature type="transmembrane region" description="Helical" evidence="6">
    <location>
        <begin position="335"/>
        <end position="355"/>
    </location>
</feature>
<dbReference type="InterPro" id="IPR036259">
    <property type="entry name" value="MFS_trans_sf"/>
</dbReference>